<dbReference type="Pfam" id="PF00106">
    <property type="entry name" value="adh_short"/>
    <property type="match status" value="1"/>
</dbReference>
<evidence type="ECO:0000313" key="4">
    <source>
        <dbReference type="EMBL" id="RDL40134.1"/>
    </source>
</evidence>
<dbReference type="RefSeq" id="XP_031872790.1">
    <property type="nucleotide sequence ID" value="XM_032008736.1"/>
</dbReference>
<dbReference type="AlphaFoldDB" id="A0A370TX74"/>
<evidence type="ECO:0000256" key="2">
    <source>
        <dbReference type="ARBA" id="ARBA00022857"/>
    </source>
</evidence>
<keyword evidence="2" id="KW-0521">NADP</keyword>
<dbReference type="PANTHER" id="PTHR43180:SF80">
    <property type="entry name" value="NAD(P)-BINDING PROTEIN"/>
    <property type="match status" value="1"/>
</dbReference>
<protein>
    <submittedName>
        <fullName evidence="4">Uncharacterized protein</fullName>
    </submittedName>
</protein>
<keyword evidence="3" id="KW-0560">Oxidoreductase</keyword>
<organism evidence="4 5">
    <name type="scientific">Venustampulla echinocandica</name>
    <dbReference type="NCBI Taxonomy" id="2656787"/>
    <lineage>
        <taxon>Eukaryota</taxon>
        <taxon>Fungi</taxon>
        <taxon>Dikarya</taxon>
        <taxon>Ascomycota</taxon>
        <taxon>Pezizomycotina</taxon>
        <taxon>Leotiomycetes</taxon>
        <taxon>Helotiales</taxon>
        <taxon>Pleuroascaceae</taxon>
        <taxon>Venustampulla</taxon>
    </lineage>
</organism>
<evidence type="ECO:0000256" key="1">
    <source>
        <dbReference type="ARBA" id="ARBA00006484"/>
    </source>
</evidence>
<reference evidence="4 5" key="1">
    <citation type="journal article" date="2018" name="IMA Fungus">
        <title>IMA Genome-F 9: Draft genome sequence of Annulohypoxylon stygium, Aspergillus mulundensis, Berkeleyomyces basicola (syn. Thielaviopsis basicola), Ceratocystis smalleyi, two Cercospora beticola strains, Coleophoma cylindrospora, Fusarium fracticaudum, Phialophora cf. hyalina, and Morchella septimelata.</title>
        <authorList>
            <person name="Wingfield B.D."/>
            <person name="Bills G.F."/>
            <person name="Dong Y."/>
            <person name="Huang W."/>
            <person name="Nel W.J."/>
            <person name="Swalarsk-Parry B.S."/>
            <person name="Vaghefi N."/>
            <person name="Wilken P.M."/>
            <person name="An Z."/>
            <person name="de Beer Z.W."/>
            <person name="De Vos L."/>
            <person name="Chen L."/>
            <person name="Duong T.A."/>
            <person name="Gao Y."/>
            <person name="Hammerbacher A."/>
            <person name="Kikkert J.R."/>
            <person name="Li Y."/>
            <person name="Li H."/>
            <person name="Li K."/>
            <person name="Li Q."/>
            <person name="Liu X."/>
            <person name="Ma X."/>
            <person name="Naidoo K."/>
            <person name="Pethybridge S.J."/>
            <person name="Sun J."/>
            <person name="Steenkamp E.T."/>
            <person name="van der Nest M.A."/>
            <person name="van Wyk S."/>
            <person name="Wingfield M.J."/>
            <person name="Xiong C."/>
            <person name="Yue Q."/>
            <person name="Zhang X."/>
        </authorList>
    </citation>
    <scope>NUCLEOTIDE SEQUENCE [LARGE SCALE GENOMIC DNA]</scope>
    <source>
        <strain evidence="4 5">BP 5553</strain>
    </source>
</reference>
<dbReference type="PROSITE" id="PS00061">
    <property type="entry name" value="ADH_SHORT"/>
    <property type="match status" value="1"/>
</dbReference>
<dbReference type="STRING" id="2656787.A0A370TX74"/>
<keyword evidence="5" id="KW-1185">Reference proteome</keyword>
<dbReference type="GeneID" id="43592962"/>
<dbReference type="OrthoDB" id="37659at2759"/>
<dbReference type="GO" id="GO:0016491">
    <property type="term" value="F:oxidoreductase activity"/>
    <property type="evidence" value="ECO:0007669"/>
    <property type="project" value="UniProtKB-KW"/>
</dbReference>
<dbReference type="InterPro" id="IPR002347">
    <property type="entry name" value="SDR_fam"/>
</dbReference>
<comment type="caution">
    <text evidence="4">The sequence shown here is derived from an EMBL/GenBank/DDBJ whole genome shotgun (WGS) entry which is preliminary data.</text>
</comment>
<comment type="similarity">
    <text evidence="1">Belongs to the short-chain dehydrogenases/reductases (SDR) family.</text>
</comment>
<name>A0A370TX74_9HELO</name>
<dbReference type="EMBL" id="NPIC01000001">
    <property type="protein sequence ID" value="RDL40134.1"/>
    <property type="molecule type" value="Genomic_DNA"/>
</dbReference>
<evidence type="ECO:0000313" key="5">
    <source>
        <dbReference type="Proteomes" id="UP000254866"/>
    </source>
</evidence>
<dbReference type="InterPro" id="IPR020904">
    <property type="entry name" value="Sc_DH/Rdtase_CS"/>
</dbReference>
<dbReference type="Proteomes" id="UP000254866">
    <property type="component" value="Unassembled WGS sequence"/>
</dbReference>
<sequence>MSSLQLKLDAIPSLDGKVVVLTGGASGIGLAAARIFAHKGAQVHVLDIVPIDEAFDIYEIPGQESDPSARLPPTPAGSIQFRQCDITNWKSLRDMFLSFKHIDIAVANAGVSQDPDYFTDVLDEDGQLKEPAHRVVDVNFRSVLNFTKLALRQFQLQQPGSSLVITSSATAYSPEQSLPVYSATKLALVGLIRGLRPMADIYGATINGVAPAATISKLLPGNLAAPIQAAGAPISSAFHAGLAIVYSATAQQKNFVEPYGRDDPAKVSAPGRWNGRVIMTLGDRWTELEEPIASLRPQWLGEYNKEKTAWQQKLTDMRGLPM</sequence>
<accession>A0A370TX74</accession>
<dbReference type="Gene3D" id="3.40.50.720">
    <property type="entry name" value="NAD(P)-binding Rossmann-like Domain"/>
    <property type="match status" value="1"/>
</dbReference>
<proteinExistence type="inferred from homology"/>
<evidence type="ECO:0000256" key="3">
    <source>
        <dbReference type="ARBA" id="ARBA00023002"/>
    </source>
</evidence>
<dbReference type="InterPro" id="IPR036291">
    <property type="entry name" value="NAD(P)-bd_dom_sf"/>
</dbReference>
<dbReference type="PANTHER" id="PTHR43180">
    <property type="entry name" value="3-OXOACYL-(ACYL-CARRIER-PROTEIN) REDUCTASE (AFU_ORTHOLOGUE AFUA_6G11210)"/>
    <property type="match status" value="1"/>
</dbReference>
<dbReference type="SUPFAM" id="SSF51735">
    <property type="entry name" value="NAD(P)-binding Rossmann-fold domains"/>
    <property type="match status" value="1"/>
</dbReference>
<gene>
    <name evidence="4" type="ORF">BP5553_00113</name>
</gene>
<dbReference type="PRINTS" id="PR00081">
    <property type="entry name" value="GDHRDH"/>
</dbReference>